<proteinExistence type="predicted"/>
<dbReference type="Gene3D" id="3.10.129.10">
    <property type="entry name" value="Hotdog Thioesterase"/>
    <property type="match status" value="1"/>
</dbReference>
<reference evidence="2" key="1">
    <citation type="journal article" date="2014" name="Front. Microbiol.">
        <title>High frequency of phylogenetically diverse reductive dehalogenase-homologous genes in deep subseafloor sedimentary metagenomes.</title>
        <authorList>
            <person name="Kawai M."/>
            <person name="Futagami T."/>
            <person name="Toyoda A."/>
            <person name="Takaki Y."/>
            <person name="Nishi S."/>
            <person name="Hori S."/>
            <person name="Arai W."/>
            <person name="Tsubouchi T."/>
            <person name="Morono Y."/>
            <person name="Uchiyama I."/>
            <person name="Ito T."/>
            <person name="Fujiyama A."/>
            <person name="Inagaki F."/>
            <person name="Takami H."/>
        </authorList>
    </citation>
    <scope>NUCLEOTIDE SEQUENCE</scope>
    <source>
        <strain evidence="2">Expedition CK06-06</strain>
    </source>
</reference>
<dbReference type="GO" id="GO:0019171">
    <property type="term" value="F:(3R)-hydroxyacyl-[acyl-carrier-protein] dehydratase activity"/>
    <property type="evidence" value="ECO:0007669"/>
    <property type="project" value="TreeGrafter"/>
</dbReference>
<accession>X0VVG7</accession>
<dbReference type="PANTHER" id="PTHR43437">
    <property type="entry name" value="HYDROXYACYL-THIOESTER DEHYDRATASE TYPE 2, MITOCHONDRIAL-RELATED"/>
    <property type="match status" value="1"/>
</dbReference>
<sequence>LFTEISQDFNPLHFDDEYARREQFDDRIIPGLLTTSFISRLIGMLLPGKQALYRSQEVTFKKPVYIGDTLVIKGTVMEKIAGKKNIIVLKTEIINQNGIVVLSGSAKVIVRK</sequence>
<dbReference type="EMBL" id="BARS01037727">
    <property type="protein sequence ID" value="GAG15112.1"/>
    <property type="molecule type" value="Genomic_DNA"/>
</dbReference>
<gene>
    <name evidence="2" type="ORF">S01H1_57813</name>
</gene>
<protein>
    <recommendedName>
        <fullName evidence="1">MaoC-like domain-containing protein</fullName>
    </recommendedName>
</protein>
<name>X0VVG7_9ZZZZ</name>
<dbReference type="CDD" id="cd03449">
    <property type="entry name" value="R_hydratase"/>
    <property type="match status" value="1"/>
</dbReference>
<dbReference type="InterPro" id="IPR029069">
    <property type="entry name" value="HotDog_dom_sf"/>
</dbReference>
<dbReference type="SUPFAM" id="SSF54637">
    <property type="entry name" value="Thioesterase/thiol ester dehydrase-isomerase"/>
    <property type="match status" value="1"/>
</dbReference>
<feature type="domain" description="MaoC-like" evidence="1">
    <location>
        <begin position="1"/>
        <end position="92"/>
    </location>
</feature>
<dbReference type="GO" id="GO:0006633">
    <property type="term" value="P:fatty acid biosynthetic process"/>
    <property type="evidence" value="ECO:0007669"/>
    <property type="project" value="TreeGrafter"/>
</dbReference>
<feature type="non-terminal residue" evidence="2">
    <location>
        <position position="1"/>
    </location>
</feature>
<evidence type="ECO:0000259" key="1">
    <source>
        <dbReference type="Pfam" id="PF01575"/>
    </source>
</evidence>
<evidence type="ECO:0000313" key="2">
    <source>
        <dbReference type="EMBL" id="GAG15112.1"/>
    </source>
</evidence>
<dbReference type="InterPro" id="IPR002539">
    <property type="entry name" value="MaoC-like_dom"/>
</dbReference>
<dbReference type="PANTHER" id="PTHR43437:SF3">
    <property type="entry name" value="HYDROXYACYL-THIOESTER DEHYDRATASE TYPE 2, MITOCHONDRIAL"/>
    <property type="match status" value="1"/>
</dbReference>
<dbReference type="InterPro" id="IPR050965">
    <property type="entry name" value="UPF0336/Enoyl-CoA_hydratase"/>
</dbReference>
<organism evidence="2">
    <name type="scientific">marine sediment metagenome</name>
    <dbReference type="NCBI Taxonomy" id="412755"/>
    <lineage>
        <taxon>unclassified sequences</taxon>
        <taxon>metagenomes</taxon>
        <taxon>ecological metagenomes</taxon>
    </lineage>
</organism>
<dbReference type="Pfam" id="PF01575">
    <property type="entry name" value="MaoC_dehydratas"/>
    <property type="match status" value="1"/>
</dbReference>
<comment type="caution">
    <text evidence="2">The sequence shown here is derived from an EMBL/GenBank/DDBJ whole genome shotgun (WGS) entry which is preliminary data.</text>
</comment>
<dbReference type="AlphaFoldDB" id="X0VVG7"/>